<evidence type="ECO:0000313" key="2">
    <source>
        <dbReference type="EMBL" id="TNX91667.1"/>
    </source>
</evidence>
<reference evidence="2 3" key="1">
    <citation type="submission" date="2019-06" db="EMBL/GenBank/DDBJ databases">
        <title>Genome of Acinetobacter radioresistens APH1, a phenol degrading strain.</title>
        <authorList>
            <person name="Liu Y."/>
        </authorList>
    </citation>
    <scope>NUCLEOTIDE SEQUENCE [LARGE SCALE GENOMIC DNA]</scope>
    <source>
        <strain evidence="2 3">APH1</strain>
    </source>
</reference>
<dbReference type="PROSITE" id="PS51257">
    <property type="entry name" value="PROKAR_LIPOPROTEIN"/>
    <property type="match status" value="1"/>
</dbReference>
<dbReference type="InterPro" id="IPR011041">
    <property type="entry name" value="Quinoprot_gluc/sorb_DH_b-prop"/>
</dbReference>
<dbReference type="InterPro" id="IPR011042">
    <property type="entry name" value="6-blade_b-propeller_TolB-like"/>
</dbReference>
<dbReference type="Pfam" id="PF07995">
    <property type="entry name" value="GSDH"/>
    <property type="match status" value="1"/>
</dbReference>
<dbReference type="EMBL" id="VFBM01000006">
    <property type="protein sequence ID" value="TNX91667.1"/>
    <property type="molecule type" value="Genomic_DNA"/>
</dbReference>
<gene>
    <name evidence="2" type="ORF">FHY67_08910</name>
</gene>
<evidence type="ECO:0000259" key="1">
    <source>
        <dbReference type="Pfam" id="PF07995"/>
    </source>
</evidence>
<comment type="caution">
    <text evidence="2">The sequence shown here is derived from an EMBL/GenBank/DDBJ whole genome shotgun (WGS) entry which is preliminary data.</text>
</comment>
<dbReference type="PANTHER" id="PTHR19328">
    <property type="entry name" value="HEDGEHOG-INTERACTING PROTEIN"/>
    <property type="match status" value="1"/>
</dbReference>
<dbReference type="InterPro" id="IPR012938">
    <property type="entry name" value="Glc/Sorbosone_DH"/>
</dbReference>
<dbReference type="SUPFAM" id="SSF50952">
    <property type="entry name" value="Soluble quinoprotein glucose dehydrogenase"/>
    <property type="match status" value="1"/>
</dbReference>
<dbReference type="Gene3D" id="2.120.10.30">
    <property type="entry name" value="TolB, C-terminal domain"/>
    <property type="match status" value="1"/>
</dbReference>
<dbReference type="Proteomes" id="UP000314285">
    <property type="component" value="Unassembled WGS sequence"/>
</dbReference>
<dbReference type="RefSeq" id="WP_034669716.1">
    <property type="nucleotide sequence ID" value="NZ_CP027365.1"/>
</dbReference>
<organism evidence="2 3">
    <name type="scientific">Acinetobacter radioresistens</name>
    <dbReference type="NCBI Taxonomy" id="40216"/>
    <lineage>
        <taxon>Bacteria</taxon>
        <taxon>Pseudomonadati</taxon>
        <taxon>Pseudomonadota</taxon>
        <taxon>Gammaproteobacteria</taxon>
        <taxon>Moraxellales</taxon>
        <taxon>Moraxellaceae</taxon>
        <taxon>Acinetobacter</taxon>
    </lineage>
</organism>
<dbReference type="AlphaFoldDB" id="A0A8H2K029"/>
<evidence type="ECO:0000313" key="3">
    <source>
        <dbReference type="Proteomes" id="UP000314285"/>
    </source>
</evidence>
<name>A0A8H2K029_ACIRA</name>
<sequence length="390" mass="43521">MYNNKFRITSILFFSLFTLYGCNSNQGHTNTPESHQQADQTSTSKQLQIFKVQQITQFNEPWALAILPDQRLLVTERKGQLKLFDPLTKRTVNITGLPEVAYGGQGGLGDIVLHPNFNQNQWVYYSYAEKGAGGQGAAVARARLDLNSAVPALKNHEVIWRQIPKVSGQGHYGHRLAFDHEGKLWIASGERQKFTPAQDMKSNLGKVLHLNDDGTPASNNPFAQQSRVTAEIWSFGHRNPLGIAFDAKNQLWVVEMGPKGGDELNLIREGKNYGYPIVSNGDHYDGKAIPDHSTRPEFQKPELSWTPVISPSSLLIYQGRQFPKWQGKALIGGLSSEALIIVDLEQNPVKEIQRIDMKERIRGLQEAQDGSIWVIEDGKNAKLLKLTAGS</sequence>
<proteinExistence type="predicted"/>
<feature type="domain" description="Glucose/Sorbosone dehydrogenase" evidence="1">
    <location>
        <begin position="58"/>
        <end position="385"/>
    </location>
</feature>
<dbReference type="PANTHER" id="PTHR19328:SF75">
    <property type="entry name" value="ALDOSE SUGAR DEHYDROGENASE YLII"/>
    <property type="match status" value="1"/>
</dbReference>
<protein>
    <submittedName>
        <fullName evidence="2">PQQ-dependent sugar dehydrogenase</fullName>
    </submittedName>
</protein>
<accession>A0A8H2K029</accession>